<evidence type="ECO:0000256" key="2">
    <source>
        <dbReference type="ARBA" id="ARBA00022561"/>
    </source>
</evidence>
<dbReference type="EMBL" id="MN034605">
    <property type="protein sequence ID" value="QDH89114.1"/>
    <property type="molecule type" value="Genomic_RNA"/>
</dbReference>
<accession>A0A514D666</accession>
<reference evidence="4" key="1">
    <citation type="submission" date="2019-05" db="EMBL/GenBank/DDBJ databases">
        <title>Metatranscriptomic reconstruction reveals RNA viruses with the potential to shape carbon cycling in soil.</title>
        <authorList>
            <person name="Starr E.P."/>
            <person name="Nuccio E."/>
            <person name="Pett-Ridge J."/>
            <person name="Banfield J.F."/>
            <person name="Firestone M.K."/>
        </authorList>
    </citation>
    <scope>NUCLEOTIDE SEQUENCE</scope>
    <source>
        <strain evidence="4">H1_Bulk_29_scaffold_384</strain>
    </source>
</reference>
<keyword evidence="2" id="KW-0167">Capsid protein</keyword>
<evidence type="ECO:0000256" key="1">
    <source>
        <dbReference type="ARBA" id="ARBA00004328"/>
    </source>
</evidence>
<evidence type="ECO:0000256" key="3">
    <source>
        <dbReference type="ARBA" id="ARBA00022844"/>
    </source>
</evidence>
<evidence type="ECO:0000313" key="4">
    <source>
        <dbReference type="EMBL" id="QDH89114.1"/>
    </source>
</evidence>
<sequence length="134" mass="14246">MPAFGNIVIKDGASTPADHTFSPSKIDGDVASYADRSSGVPSKFYLLSASSRDPSGGNGQVYRDQFSISCPVVADGTDPSVKAGTVLRTARFDCTFLIPASSTLQERKDVRAFAKNLLADTVVTAIVENLEHVY</sequence>
<dbReference type="GO" id="GO:0019028">
    <property type="term" value="C:viral capsid"/>
    <property type="evidence" value="ECO:0007669"/>
    <property type="project" value="UniProtKB-KW"/>
</dbReference>
<proteinExistence type="predicted"/>
<comment type="subcellular location">
    <subcellularLocation>
        <location evidence="1">Virion</location>
    </subcellularLocation>
</comment>
<dbReference type="Gene3D" id="3.30.380.10">
    <property type="entry name" value="MS2 Viral Coat Protein"/>
    <property type="match status" value="1"/>
</dbReference>
<gene>
    <name evidence="4" type="ORF">H1Bulk29384_000003</name>
</gene>
<dbReference type="InterPro" id="IPR015954">
    <property type="entry name" value="Phage_RNA-type_capsid"/>
</dbReference>
<dbReference type="SUPFAM" id="SSF55405">
    <property type="entry name" value="RNA bacteriophage capsid protein"/>
    <property type="match status" value="1"/>
</dbReference>
<keyword evidence="3" id="KW-0946">Virion</keyword>
<name>A0A514D666_9VIRU</name>
<organism evidence="4">
    <name type="scientific">Leviviridae sp</name>
    <dbReference type="NCBI Taxonomy" id="2027243"/>
    <lineage>
        <taxon>Viruses</taxon>
        <taxon>Riboviria</taxon>
        <taxon>Orthornavirae</taxon>
        <taxon>Lenarviricota</taxon>
        <taxon>Leviviricetes</taxon>
        <taxon>Norzivirales</taxon>
        <taxon>Fiersviridae</taxon>
    </lineage>
</organism>
<protein>
    <submittedName>
        <fullName evidence="4">Uncharacterized protein</fullName>
    </submittedName>
</protein>